<dbReference type="EMBL" id="GU474884">
    <property type="protein sequence ID" value="ADI18215.1"/>
    <property type="molecule type" value="Genomic_DNA"/>
</dbReference>
<accession>E0XUX4</accession>
<dbReference type="AlphaFoldDB" id="E0XUX4"/>
<reference evidence="1" key="1">
    <citation type="journal article" date="2011" name="Environ. Microbiol.">
        <title>Time-series analyses of Monterey Bay coastal microbial picoplankton using a 'genome proxy' microarray.</title>
        <authorList>
            <person name="Rich V.I."/>
            <person name="Pham V.D."/>
            <person name="Eppley J."/>
            <person name="Shi Y."/>
            <person name="DeLong E.F."/>
        </authorList>
    </citation>
    <scope>NUCLEOTIDE SEQUENCE</scope>
</reference>
<name>E0XUX4_9GAMM</name>
<proteinExistence type="predicted"/>
<protein>
    <submittedName>
        <fullName evidence="1">Uncharacterized protein</fullName>
    </submittedName>
</protein>
<sequence>MAETRDSCNVKLKLDNASFYQKTDSNTKRAVAGALFNPPVSASHS</sequence>
<evidence type="ECO:0000313" key="1">
    <source>
        <dbReference type="EMBL" id="ADI18215.1"/>
    </source>
</evidence>
<organism evidence="1">
    <name type="scientific">uncultured gamma proteobacterium HF0200_40H22</name>
    <dbReference type="NCBI Taxonomy" id="710985"/>
    <lineage>
        <taxon>Bacteria</taxon>
        <taxon>Pseudomonadati</taxon>
        <taxon>Pseudomonadota</taxon>
        <taxon>Gammaproteobacteria</taxon>
        <taxon>environmental samples</taxon>
    </lineage>
</organism>